<proteinExistence type="predicted"/>
<organism evidence="2 3">
    <name type="scientific">Pleurodeles waltl</name>
    <name type="common">Iberian ribbed newt</name>
    <dbReference type="NCBI Taxonomy" id="8319"/>
    <lineage>
        <taxon>Eukaryota</taxon>
        <taxon>Metazoa</taxon>
        <taxon>Chordata</taxon>
        <taxon>Craniata</taxon>
        <taxon>Vertebrata</taxon>
        <taxon>Euteleostomi</taxon>
        <taxon>Amphibia</taxon>
        <taxon>Batrachia</taxon>
        <taxon>Caudata</taxon>
        <taxon>Salamandroidea</taxon>
        <taxon>Salamandridae</taxon>
        <taxon>Pleurodelinae</taxon>
        <taxon>Pleurodeles</taxon>
    </lineage>
</organism>
<feature type="region of interest" description="Disordered" evidence="1">
    <location>
        <begin position="83"/>
        <end position="102"/>
    </location>
</feature>
<feature type="compositionally biased region" description="Low complexity" evidence="1">
    <location>
        <begin position="12"/>
        <end position="26"/>
    </location>
</feature>
<name>A0AAV7WIF1_PLEWA</name>
<evidence type="ECO:0000313" key="3">
    <source>
        <dbReference type="Proteomes" id="UP001066276"/>
    </source>
</evidence>
<sequence length="147" mass="15239">MLARRKTRDSKAATTRSGRASSGSSAMESSDVLQCVVRSRGPSPPDVLLLPVLGALREGVGSPLAPSIRGLLVLCTLQGAASRRRARSPRVGNRNARGAGSLRCGFPRLPALKRRELALGPPPLSSGAHLSLSAAAQCPGKRVTPPC</sequence>
<protein>
    <submittedName>
        <fullName evidence="2">Uncharacterized protein</fullName>
    </submittedName>
</protein>
<evidence type="ECO:0000256" key="1">
    <source>
        <dbReference type="SAM" id="MobiDB-lite"/>
    </source>
</evidence>
<dbReference type="Proteomes" id="UP001066276">
    <property type="component" value="Chromosome 1_1"/>
</dbReference>
<reference evidence="2" key="1">
    <citation type="journal article" date="2022" name="bioRxiv">
        <title>Sequencing and chromosome-scale assembly of the giantPleurodeles waltlgenome.</title>
        <authorList>
            <person name="Brown T."/>
            <person name="Elewa A."/>
            <person name="Iarovenko S."/>
            <person name="Subramanian E."/>
            <person name="Araus A.J."/>
            <person name="Petzold A."/>
            <person name="Susuki M."/>
            <person name="Suzuki K.-i.T."/>
            <person name="Hayashi T."/>
            <person name="Toyoda A."/>
            <person name="Oliveira C."/>
            <person name="Osipova E."/>
            <person name="Leigh N.D."/>
            <person name="Simon A."/>
            <person name="Yun M.H."/>
        </authorList>
    </citation>
    <scope>NUCLEOTIDE SEQUENCE</scope>
    <source>
        <strain evidence="2">20211129_DDA</strain>
        <tissue evidence="2">Liver</tissue>
    </source>
</reference>
<dbReference type="AlphaFoldDB" id="A0AAV7WIF1"/>
<evidence type="ECO:0000313" key="2">
    <source>
        <dbReference type="EMBL" id="KAJ1213844.1"/>
    </source>
</evidence>
<accession>A0AAV7WIF1</accession>
<comment type="caution">
    <text evidence="2">The sequence shown here is derived from an EMBL/GenBank/DDBJ whole genome shotgun (WGS) entry which is preliminary data.</text>
</comment>
<dbReference type="EMBL" id="JANPWB010000001">
    <property type="protein sequence ID" value="KAJ1213844.1"/>
    <property type="molecule type" value="Genomic_DNA"/>
</dbReference>
<keyword evidence="3" id="KW-1185">Reference proteome</keyword>
<feature type="region of interest" description="Disordered" evidence="1">
    <location>
        <begin position="1"/>
        <end position="26"/>
    </location>
</feature>
<gene>
    <name evidence="2" type="ORF">NDU88_001474</name>
</gene>